<proteinExistence type="predicted"/>
<evidence type="ECO:0000256" key="3">
    <source>
        <dbReference type="ARBA" id="ARBA00023163"/>
    </source>
</evidence>
<name>A0A239HW20_9SPHN</name>
<dbReference type="OrthoDB" id="8478851at2"/>
<dbReference type="PROSITE" id="PS50977">
    <property type="entry name" value="HTH_TETR_2"/>
    <property type="match status" value="1"/>
</dbReference>
<sequence>MTDAFALDPIVATFARYGVRRTSMNDLARALGVSRQSLYNRFGSKGALADWAVQALIDRSLAEALANIEQPAKTLPARIVDALDAWVGRHRAALHASPHGAEIVAAMQPDPSEAVRAAERRLVAAMAEAIRLSGPGSAVPRAGSIAQALCWTARGLVHAVPDHDAFRRQMDHIAGALVAR</sequence>
<keyword evidence="1" id="KW-0805">Transcription regulation</keyword>
<feature type="domain" description="HTH tetR-type" evidence="5">
    <location>
        <begin position="1"/>
        <end position="60"/>
    </location>
</feature>
<dbReference type="GO" id="GO:0003677">
    <property type="term" value="F:DNA binding"/>
    <property type="evidence" value="ECO:0007669"/>
    <property type="project" value="UniProtKB-UniRule"/>
</dbReference>
<evidence type="ECO:0000259" key="5">
    <source>
        <dbReference type="PROSITE" id="PS50977"/>
    </source>
</evidence>
<keyword evidence="3" id="KW-0804">Transcription</keyword>
<dbReference type="Proteomes" id="UP000198339">
    <property type="component" value="Unassembled WGS sequence"/>
</dbReference>
<accession>A0A239HW20</accession>
<dbReference type="EMBL" id="FZPA01000006">
    <property type="protein sequence ID" value="SNS85441.1"/>
    <property type="molecule type" value="Genomic_DNA"/>
</dbReference>
<evidence type="ECO:0000256" key="2">
    <source>
        <dbReference type="ARBA" id="ARBA00023125"/>
    </source>
</evidence>
<dbReference type="AlphaFoldDB" id="A0A239HW20"/>
<dbReference type="InterPro" id="IPR001647">
    <property type="entry name" value="HTH_TetR"/>
</dbReference>
<dbReference type="RefSeq" id="WP_089215867.1">
    <property type="nucleotide sequence ID" value="NZ_FZPA01000006.1"/>
</dbReference>
<evidence type="ECO:0000313" key="6">
    <source>
        <dbReference type="EMBL" id="SNS85441.1"/>
    </source>
</evidence>
<dbReference type="SUPFAM" id="SSF46689">
    <property type="entry name" value="Homeodomain-like"/>
    <property type="match status" value="1"/>
</dbReference>
<keyword evidence="2 4" id="KW-0238">DNA-binding</keyword>
<evidence type="ECO:0000256" key="4">
    <source>
        <dbReference type="PROSITE-ProRule" id="PRU00335"/>
    </source>
</evidence>
<evidence type="ECO:0000313" key="7">
    <source>
        <dbReference type="Proteomes" id="UP000198339"/>
    </source>
</evidence>
<dbReference type="PANTHER" id="PTHR47506">
    <property type="entry name" value="TRANSCRIPTIONAL REGULATORY PROTEIN"/>
    <property type="match status" value="1"/>
</dbReference>
<protein>
    <submittedName>
        <fullName evidence="6">Transcriptional regulator, TetR family</fullName>
    </submittedName>
</protein>
<reference evidence="6 7" key="1">
    <citation type="submission" date="2017-06" db="EMBL/GenBank/DDBJ databases">
        <authorList>
            <person name="Kim H.J."/>
            <person name="Triplett B.A."/>
        </authorList>
    </citation>
    <scope>NUCLEOTIDE SEQUENCE [LARGE SCALE GENOMIC DNA]</scope>
    <source>
        <strain evidence="6 7">DS15</strain>
    </source>
</reference>
<dbReference type="PANTHER" id="PTHR47506:SF1">
    <property type="entry name" value="HTH-TYPE TRANSCRIPTIONAL REGULATOR YJDC"/>
    <property type="match status" value="1"/>
</dbReference>
<organism evidence="6 7">
    <name type="scientific">Sphingopyxis indica</name>
    <dbReference type="NCBI Taxonomy" id="436663"/>
    <lineage>
        <taxon>Bacteria</taxon>
        <taxon>Pseudomonadati</taxon>
        <taxon>Pseudomonadota</taxon>
        <taxon>Alphaproteobacteria</taxon>
        <taxon>Sphingomonadales</taxon>
        <taxon>Sphingomonadaceae</taxon>
        <taxon>Sphingopyxis</taxon>
    </lineage>
</organism>
<gene>
    <name evidence="6" type="ORF">SAMN06295955_106152</name>
</gene>
<dbReference type="Pfam" id="PF00440">
    <property type="entry name" value="TetR_N"/>
    <property type="match status" value="1"/>
</dbReference>
<evidence type="ECO:0000256" key="1">
    <source>
        <dbReference type="ARBA" id="ARBA00023015"/>
    </source>
</evidence>
<dbReference type="Gene3D" id="1.10.357.10">
    <property type="entry name" value="Tetracycline Repressor, domain 2"/>
    <property type="match status" value="1"/>
</dbReference>
<dbReference type="InterPro" id="IPR009057">
    <property type="entry name" value="Homeodomain-like_sf"/>
</dbReference>
<feature type="DNA-binding region" description="H-T-H motif" evidence="4">
    <location>
        <begin position="23"/>
        <end position="42"/>
    </location>
</feature>
<keyword evidence="7" id="KW-1185">Reference proteome</keyword>